<dbReference type="SMART" id="SM00192">
    <property type="entry name" value="LDLa"/>
    <property type="match status" value="1"/>
</dbReference>
<keyword evidence="4" id="KW-1133">Transmembrane helix</keyword>
<dbReference type="PROSITE" id="PS50068">
    <property type="entry name" value="LDLRA_2"/>
    <property type="match status" value="1"/>
</dbReference>
<keyword evidence="7" id="KW-1185">Reference proteome</keyword>
<dbReference type="SUPFAM" id="SSF49854">
    <property type="entry name" value="Spermadhesin, CUB domain"/>
    <property type="match status" value="1"/>
</dbReference>
<proteinExistence type="predicted"/>
<dbReference type="OrthoDB" id="19606at2759"/>
<feature type="transmembrane region" description="Helical" evidence="4">
    <location>
        <begin position="28"/>
        <end position="46"/>
    </location>
</feature>
<evidence type="ECO:0000313" key="6">
    <source>
        <dbReference type="EMBL" id="GFS87254.1"/>
    </source>
</evidence>
<dbReference type="Proteomes" id="UP000887013">
    <property type="component" value="Unassembled WGS sequence"/>
</dbReference>
<dbReference type="InterPro" id="IPR002172">
    <property type="entry name" value="LDrepeatLR_classA_rpt"/>
</dbReference>
<keyword evidence="4" id="KW-0812">Transmembrane</keyword>
<reference evidence="6" key="1">
    <citation type="submission" date="2020-08" db="EMBL/GenBank/DDBJ databases">
        <title>Multicomponent nature underlies the extraordinary mechanical properties of spider dragline silk.</title>
        <authorList>
            <person name="Kono N."/>
            <person name="Nakamura H."/>
            <person name="Mori M."/>
            <person name="Yoshida Y."/>
            <person name="Ohtoshi R."/>
            <person name="Malay A.D."/>
            <person name="Moran D.A.P."/>
            <person name="Tomita M."/>
            <person name="Numata K."/>
            <person name="Arakawa K."/>
        </authorList>
    </citation>
    <scope>NUCLEOTIDE SEQUENCE</scope>
</reference>
<comment type="caution">
    <text evidence="3">Lacks conserved residue(s) required for the propagation of feature annotation.</text>
</comment>
<dbReference type="PROSITE" id="PS01180">
    <property type="entry name" value="CUB"/>
    <property type="match status" value="1"/>
</dbReference>
<sequence>MLAYIIVVPNRQNLFIRMMKCLVVRDEGIIWVFLVFIAGINCLFLGEHSQTIQELCSSNRYIYDLESEESYQLILTSSNSSGQINKWYQKSKRRCRKEFKTNNGASHISVVISNISISSCSEKCHCNYLEIAESGHKEKFCGEIKEHLYFESKNNYLSIEFHHTLSMKFEVTLSFVVKRNTYIITGLPREGYQSGHFLETPYFPQSYPFDYIAEYILQSDDLSGHVMLMFLDYQIAPESIIEVFGHNGTHPVRYFGDVFRPPVFVSQEHQLNLRFEANSQVQSGFRAVCFFIKDSDLQNSKPFTNCGGFEGGYGGSLTIEVQADQEYYDCLWHVVPPVPAIIPKSYFLTISNISLQNIGPNASFEFREGLNSKAKLVKSIYYNNSNLGLISSEITVPAATGLYIRFNGKLKPDSVLKMIYSTYRNGNCSKDEVLCNERCLFPELRCDGIKHCPDGKDEQECTSDSTILQSTTDSIAVKRRLHSENTFASFIVVLSIGICGFLLFLSIVIFFIYRHFKVSGSSTNPREQQYDEQEMTGTFPNVCSRISSCFDEPPSYEDFIQSSDCYPPLFYTRPTKRYSEPHCNLYTSRVCGKNSPRHHTIHFFNSHDLSSISSDSNTSGNSALFPEPGCSFSRNNIEWTIDNSQQRTSTPISLKRAASFDSKMNKKLESDTCHLHLSITHSMHPQSCISKHHSLPTRLKIKELKSNEIDITFSTIIPEVQCDNERRFSSCIICNDSLTVRSEIMTTIKARCFSDPCKTNL</sequence>
<feature type="disulfide bond" evidence="3">
    <location>
        <begin position="446"/>
        <end position="461"/>
    </location>
</feature>
<feature type="transmembrane region" description="Helical" evidence="4">
    <location>
        <begin position="487"/>
        <end position="513"/>
    </location>
</feature>
<dbReference type="InterPro" id="IPR036055">
    <property type="entry name" value="LDL_receptor-like_sf"/>
</dbReference>
<evidence type="ECO:0000259" key="5">
    <source>
        <dbReference type="PROSITE" id="PS01180"/>
    </source>
</evidence>
<gene>
    <name evidence="6" type="primary">NCL1_24321</name>
    <name evidence="6" type="ORF">NPIL_699701</name>
</gene>
<keyword evidence="1 3" id="KW-1015">Disulfide bond</keyword>
<dbReference type="InterPro" id="IPR000859">
    <property type="entry name" value="CUB_dom"/>
</dbReference>
<organism evidence="6 7">
    <name type="scientific">Nephila pilipes</name>
    <name type="common">Giant wood spider</name>
    <name type="synonym">Nephila maculata</name>
    <dbReference type="NCBI Taxonomy" id="299642"/>
    <lineage>
        <taxon>Eukaryota</taxon>
        <taxon>Metazoa</taxon>
        <taxon>Ecdysozoa</taxon>
        <taxon>Arthropoda</taxon>
        <taxon>Chelicerata</taxon>
        <taxon>Arachnida</taxon>
        <taxon>Araneae</taxon>
        <taxon>Araneomorphae</taxon>
        <taxon>Entelegynae</taxon>
        <taxon>Araneoidea</taxon>
        <taxon>Nephilidae</taxon>
        <taxon>Nephila</taxon>
    </lineage>
</organism>
<keyword evidence="4" id="KW-0472">Membrane</keyword>
<evidence type="ECO:0000256" key="4">
    <source>
        <dbReference type="SAM" id="Phobius"/>
    </source>
</evidence>
<dbReference type="Gene3D" id="4.10.400.10">
    <property type="entry name" value="Low-density Lipoprotein Receptor"/>
    <property type="match status" value="1"/>
</dbReference>
<comment type="caution">
    <text evidence="6">The sequence shown here is derived from an EMBL/GenBank/DDBJ whole genome shotgun (WGS) entry which is preliminary data.</text>
</comment>
<evidence type="ECO:0000313" key="7">
    <source>
        <dbReference type="Proteomes" id="UP000887013"/>
    </source>
</evidence>
<dbReference type="AlphaFoldDB" id="A0A8X6N010"/>
<dbReference type="InterPro" id="IPR035914">
    <property type="entry name" value="Sperma_CUB_dom_sf"/>
</dbReference>
<accession>A0A8X6N010</accession>
<evidence type="ECO:0000256" key="3">
    <source>
        <dbReference type="PROSITE-ProRule" id="PRU00124"/>
    </source>
</evidence>
<evidence type="ECO:0000256" key="1">
    <source>
        <dbReference type="ARBA" id="ARBA00023157"/>
    </source>
</evidence>
<feature type="domain" description="CUB" evidence="5">
    <location>
        <begin position="56"/>
        <end position="182"/>
    </location>
</feature>
<protein>
    <submittedName>
        <fullName evidence="6">CUB domain-containing protein</fullName>
    </submittedName>
</protein>
<name>A0A8X6N010_NEPPI</name>
<feature type="disulfide bond" evidence="2">
    <location>
        <begin position="124"/>
        <end position="141"/>
    </location>
</feature>
<dbReference type="CDD" id="cd00112">
    <property type="entry name" value="LDLa"/>
    <property type="match status" value="1"/>
</dbReference>
<dbReference type="EMBL" id="BMAW01052742">
    <property type="protein sequence ID" value="GFS87254.1"/>
    <property type="molecule type" value="Genomic_DNA"/>
</dbReference>
<evidence type="ECO:0000256" key="2">
    <source>
        <dbReference type="PROSITE-ProRule" id="PRU00059"/>
    </source>
</evidence>
<dbReference type="SUPFAM" id="SSF57424">
    <property type="entry name" value="LDL receptor-like module"/>
    <property type="match status" value="1"/>
</dbReference>